<evidence type="ECO:0000256" key="3">
    <source>
        <dbReference type="ARBA" id="ARBA00022692"/>
    </source>
</evidence>
<dbReference type="GeneID" id="54296884"/>
<proteinExistence type="inferred from homology"/>
<keyword evidence="5 6" id="KW-0472">Membrane</keyword>
<evidence type="ECO:0000256" key="6">
    <source>
        <dbReference type="SAM" id="Phobius"/>
    </source>
</evidence>
<evidence type="ECO:0000313" key="7">
    <source>
        <dbReference type="EMBL" id="KAF2137219.1"/>
    </source>
</evidence>
<feature type="transmembrane region" description="Helical" evidence="6">
    <location>
        <begin position="16"/>
        <end position="33"/>
    </location>
</feature>
<dbReference type="RefSeq" id="XP_033392937.1">
    <property type="nucleotide sequence ID" value="XM_033539388.1"/>
</dbReference>
<keyword evidence="3 6" id="KW-0812">Transmembrane</keyword>
<protein>
    <recommendedName>
        <fullName evidence="9">EamA domain-containing protein</fullName>
    </recommendedName>
</protein>
<evidence type="ECO:0008006" key="9">
    <source>
        <dbReference type="Google" id="ProtNLM"/>
    </source>
</evidence>
<evidence type="ECO:0000256" key="5">
    <source>
        <dbReference type="ARBA" id="ARBA00023136"/>
    </source>
</evidence>
<dbReference type="PANTHER" id="PTHR28668">
    <property type="entry name" value="TRANSMEMBRANE PROTEIN 234"/>
    <property type="match status" value="1"/>
</dbReference>
<accession>A0A6A6AZ74</accession>
<keyword evidence="4 6" id="KW-1133">Transmembrane helix</keyword>
<dbReference type="EMBL" id="ML995505">
    <property type="protein sequence ID" value="KAF2137219.1"/>
    <property type="molecule type" value="Genomic_DNA"/>
</dbReference>
<dbReference type="SUPFAM" id="SSF103481">
    <property type="entry name" value="Multidrug resistance efflux transporter EmrE"/>
    <property type="match status" value="1"/>
</dbReference>
<name>A0A6A6AZ74_9PEZI</name>
<evidence type="ECO:0000256" key="1">
    <source>
        <dbReference type="ARBA" id="ARBA00004141"/>
    </source>
</evidence>
<dbReference type="PANTHER" id="PTHR28668:SF1">
    <property type="entry name" value="TRANSMEMBRANE PROTEIN 234"/>
    <property type="match status" value="1"/>
</dbReference>
<feature type="transmembrane region" description="Helical" evidence="6">
    <location>
        <begin position="79"/>
        <end position="99"/>
    </location>
</feature>
<evidence type="ECO:0000256" key="2">
    <source>
        <dbReference type="ARBA" id="ARBA00005977"/>
    </source>
</evidence>
<feature type="transmembrane region" description="Helical" evidence="6">
    <location>
        <begin position="135"/>
        <end position="152"/>
    </location>
</feature>
<comment type="similarity">
    <text evidence="2">Belongs to the TMEM234 family.</text>
</comment>
<gene>
    <name evidence="7" type="ORF">K452DRAFT_278864</name>
</gene>
<dbReference type="Proteomes" id="UP000799438">
    <property type="component" value="Unassembled WGS sequence"/>
</dbReference>
<organism evidence="7 8">
    <name type="scientific">Aplosporella prunicola CBS 121167</name>
    <dbReference type="NCBI Taxonomy" id="1176127"/>
    <lineage>
        <taxon>Eukaryota</taxon>
        <taxon>Fungi</taxon>
        <taxon>Dikarya</taxon>
        <taxon>Ascomycota</taxon>
        <taxon>Pezizomycotina</taxon>
        <taxon>Dothideomycetes</taxon>
        <taxon>Dothideomycetes incertae sedis</taxon>
        <taxon>Botryosphaeriales</taxon>
        <taxon>Aplosporellaceae</taxon>
        <taxon>Aplosporella</taxon>
    </lineage>
</organism>
<dbReference type="InterPro" id="IPR018908">
    <property type="entry name" value="TMEM234"/>
</dbReference>
<dbReference type="Gene3D" id="1.10.3730.20">
    <property type="match status" value="1"/>
</dbReference>
<reference evidence="7" key="1">
    <citation type="journal article" date="2020" name="Stud. Mycol.">
        <title>101 Dothideomycetes genomes: a test case for predicting lifestyles and emergence of pathogens.</title>
        <authorList>
            <person name="Haridas S."/>
            <person name="Albert R."/>
            <person name="Binder M."/>
            <person name="Bloem J."/>
            <person name="Labutti K."/>
            <person name="Salamov A."/>
            <person name="Andreopoulos B."/>
            <person name="Baker S."/>
            <person name="Barry K."/>
            <person name="Bills G."/>
            <person name="Bluhm B."/>
            <person name="Cannon C."/>
            <person name="Castanera R."/>
            <person name="Culley D."/>
            <person name="Daum C."/>
            <person name="Ezra D."/>
            <person name="Gonzalez J."/>
            <person name="Henrissat B."/>
            <person name="Kuo A."/>
            <person name="Liang C."/>
            <person name="Lipzen A."/>
            <person name="Lutzoni F."/>
            <person name="Magnuson J."/>
            <person name="Mondo S."/>
            <person name="Nolan M."/>
            <person name="Ohm R."/>
            <person name="Pangilinan J."/>
            <person name="Park H.-J."/>
            <person name="Ramirez L."/>
            <person name="Alfaro M."/>
            <person name="Sun H."/>
            <person name="Tritt A."/>
            <person name="Yoshinaga Y."/>
            <person name="Zwiers L.-H."/>
            <person name="Turgeon B."/>
            <person name="Goodwin S."/>
            <person name="Spatafora J."/>
            <person name="Crous P."/>
            <person name="Grigoriev I."/>
        </authorList>
    </citation>
    <scope>NUCLEOTIDE SEQUENCE</scope>
    <source>
        <strain evidence="7">CBS 121167</strain>
    </source>
</reference>
<dbReference type="InterPro" id="IPR037185">
    <property type="entry name" value="EmrE-like"/>
</dbReference>
<sequence length="153" mass="17095">MDPEPPSSHPEPSPSIFRWILGFLLVGAAWGLTTPFMRRAAVNYTPPTRPYLQDPSVSWVKRKLWTVIFAVVDLLRRPAYAVPLLLNVTGSVWFFLLIGQAELSLTVPITNSLAFLFTVLGEWWAEKKVISRDTWIGMAFVLGGIGLCVHAKS</sequence>
<keyword evidence="8" id="KW-1185">Reference proteome</keyword>
<dbReference type="GO" id="GO:0016020">
    <property type="term" value="C:membrane"/>
    <property type="evidence" value="ECO:0007669"/>
    <property type="project" value="UniProtKB-SubCell"/>
</dbReference>
<dbReference type="OrthoDB" id="43458at2759"/>
<evidence type="ECO:0000256" key="4">
    <source>
        <dbReference type="ARBA" id="ARBA00022989"/>
    </source>
</evidence>
<comment type="subcellular location">
    <subcellularLocation>
        <location evidence="1">Membrane</location>
        <topology evidence="1">Multi-pass membrane protein</topology>
    </subcellularLocation>
</comment>
<dbReference type="Pfam" id="PF10639">
    <property type="entry name" value="TMEM234"/>
    <property type="match status" value="1"/>
</dbReference>
<dbReference type="AlphaFoldDB" id="A0A6A6AZ74"/>
<evidence type="ECO:0000313" key="8">
    <source>
        <dbReference type="Proteomes" id="UP000799438"/>
    </source>
</evidence>